<evidence type="ECO:0000313" key="12">
    <source>
        <dbReference type="Proteomes" id="UP001596507"/>
    </source>
</evidence>
<evidence type="ECO:0000256" key="2">
    <source>
        <dbReference type="ARBA" id="ARBA00022475"/>
    </source>
</evidence>
<dbReference type="Pfam" id="PF02518">
    <property type="entry name" value="HATPase_c"/>
    <property type="match status" value="1"/>
</dbReference>
<keyword evidence="4 9" id="KW-0812">Transmembrane</keyword>
<keyword evidence="7" id="KW-0902">Two-component regulatory system</keyword>
<proteinExistence type="predicted"/>
<evidence type="ECO:0000256" key="5">
    <source>
        <dbReference type="ARBA" id="ARBA00022777"/>
    </source>
</evidence>
<dbReference type="CDD" id="cd16917">
    <property type="entry name" value="HATPase_UhpB-NarQ-NarX-like"/>
    <property type="match status" value="1"/>
</dbReference>
<dbReference type="RefSeq" id="WP_262873724.1">
    <property type="nucleotide sequence ID" value="NZ_BAABKW010000002.1"/>
</dbReference>
<dbReference type="Gene3D" id="3.30.565.10">
    <property type="entry name" value="Histidine kinase-like ATPase, C-terminal domain"/>
    <property type="match status" value="1"/>
</dbReference>
<name>A0ABW2HEG9_9MICO</name>
<evidence type="ECO:0000256" key="7">
    <source>
        <dbReference type="ARBA" id="ARBA00023012"/>
    </source>
</evidence>
<dbReference type="InterPro" id="IPR050482">
    <property type="entry name" value="Sensor_HK_TwoCompSys"/>
</dbReference>
<gene>
    <name evidence="11" type="ORF">ACFQRL_07775</name>
</gene>
<protein>
    <submittedName>
        <fullName evidence="11">Sensor histidine kinase</fullName>
    </submittedName>
</protein>
<keyword evidence="5 11" id="KW-0418">Kinase</keyword>
<keyword evidence="3" id="KW-0808">Transferase</keyword>
<dbReference type="GO" id="GO:0016301">
    <property type="term" value="F:kinase activity"/>
    <property type="evidence" value="ECO:0007669"/>
    <property type="project" value="UniProtKB-KW"/>
</dbReference>
<dbReference type="Proteomes" id="UP001596507">
    <property type="component" value="Unassembled WGS sequence"/>
</dbReference>
<evidence type="ECO:0000313" key="11">
    <source>
        <dbReference type="EMBL" id="MFC7268852.1"/>
    </source>
</evidence>
<reference evidence="12" key="1">
    <citation type="journal article" date="2019" name="Int. J. Syst. Evol. Microbiol.">
        <title>The Global Catalogue of Microorganisms (GCM) 10K type strain sequencing project: providing services to taxonomists for standard genome sequencing and annotation.</title>
        <authorList>
            <consortium name="The Broad Institute Genomics Platform"/>
            <consortium name="The Broad Institute Genome Sequencing Center for Infectious Disease"/>
            <person name="Wu L."/>
            <person name="Ma J."/>
        </authorList>
    </citation>
    <scope>NUCLEOTIDE SEQUENCE [LARGE SCALE GENOMIC DNA]</scope>
    <source>
        <strain evidence="12">CGMCC 1.15772</strain>
    </source>
</reference>
<keyword evidence="2" id="KW-1003">Cell membrane</keyword>
<evidence type="ECO:0000256" key="6">
    <source>
        <dbReference type="ARBA" id="ARBA00022989"/>
    </source>
</evidence>
<dbReference type="InterPro" id="IPR011712">
    <property type="entry name" value="Sig_transdc_His_kin_sub3_dim/P"/>
</dbReference>
<evidence type="ECO:0000256" key="9">
    <source>
        <dbReference type="SAM" id="Phobius"/>
    </source>
</evidence>
<dbReference type="InterPro" id="IPR036890">
    <property type="entry name" value="HATPase_C_sf"/>
</dbReference>
<dbReference type="SMART" id="SM00387">
    <property type="entry name" value="HATPase_c"/>
    <property type="match status" value="1"/>
</dbReference>
<dbReference type="EMBL" id="JBHTBE010000001">
    <property type="protein sequence ID" value="MFC7268852.1"/>
    <property type="molecule type" value="Genomic_DNA"/>
</dbReference>
<sequence>MTPDAPVAAPTEDVVGAATARAEWIVVAAADGASAARPRMLSTRRVVWGLVGGLALVLVAVSLLGIWAGRLLAEREAVNGAAGFADLFAEAIVQPALGEGIAEGDDEEIAAFGRSAREGMLSDAVLGIRLQTPEGTILFDADPSLIGQTRPLDTPRAAALSDPQTRAQVIDAEEGERIVDVYRPVWTSSGRELLLELHLPSSSVAGRSADLSRGFAGVTLSSLLLLAALAAPLVWQLVCRVRDAEAQRAMLLQRAIDASDAERRRIAGSLHDGPVQELIATSLALEGSAAQAASEGDGDGAARLRRVAGQVRGGVRALRSLLVDIYPATLARAGLGQALADLADTVTTHRTRVELDLAPVALTERQQKLVYRVAQECLRNAAAHAGHCTVTVRLSAEPRGVQLEVADDGIGFDPALLNSPAEGHLGLRVLADLGEEAGAELSLRTAPGAGTAWRLVIPDGLT</sequence>
<accession>A0ABW2HEG9</accession>
<organism evidence="11 12">
    <name type="scientific">Microbacterium fluvii</name>
    <dbReference type="NCBI Taxonomy" id="415215"/>
    <lineage>
        <taxon>Bacteria</taxon>
        <taxon>Bacillati</taxon>
        <taxon>Actinomycetota</taxon>
        <taxon>Actinomycetes</taxon>
        <taxon>Micrococcales</taxon>
        <taxon>Microbacteriaceae</taxon>
        <taxon>Microbacterium</taxon>
    </lineage>
</organism>
<feature type="transmembrane region" description="Helical" evidence="9">
    <location>
        <begin position="46"/>
        <end position="67"/>
    </location>
</feature>
<dbReference type="PANTHER" id="PTHR24421:SF37">
    <property type="entry name" value="SENSOR HISTIDINE KINASE NARS"/>
    <property type="match status" value="1"/>
</dbReference>
<evidence type="ECO:0000256" key="3">
    <source>
        <dbReference type="ARBA" id="ARBA00022679"/>
    </source>
</evidence>
<dbReference type="Pfam" id="PF07730">
    <property type="entry name" value="HisKA_3"/>
    <property type="match status" value="1"/>
</dbReference>
<comment type="caution">
    <text evidence="11">The sequence shown here is derived from an EMBL/GenBank/DDBJ whole genome shotgun (WGS) entry which is preliminary data.</text>
</comment>
<dbReference type="Gene3D" id="1.20.5.1930">
    <property type="match status" value="1"/>
</dbReference>
<dbReference type="PANTHER" id="PTHR24421">
    <property type="entry name" value="NITRATE/NITRITE SENSOR PROTEIN NARX-RELATED"/>
    <property type="match status" value="1"/>
</dbReference>
<keyword evidence="12" id="KW-1185">Reference proteome</keyword>
<evidence type="ECO:0000256" key="4">
    <source>
        <dbReference type="ARBA" id="ARBA00022692"/>
    </source>
</evidence>
<dbReference type="SUPFAM" id="SSF55874">
    <property type="entry name" value="ATPase domain of HSP90 chaperone/DNA topoisomerase II/histidine kinase"/>
    <property type="match status" value="1"/>
</dbReference>
<dbReference type="InterPro" id="IPR003594">
    <property type="entry name" value="HATPase_dom"/>
</dbReference>
<evidence type="ECO:0000256" key="1">
    <source>
        <dbReference type="ARBA" id="ARBA00004651"/>
    </source>
</evidence>
<keyword evidence="8 9" id="KW-0472">Membrane</keyword>
<evidence type="ECO:0000256" key="8">
    <source>
        <dbReference type="ARBA" id="ARBA00023136"/>
    </source>
</evidence>
<feature type="domain" description="Histidine kinase/HSP90-like ATPase" evidence="10">
    <location>
        <begin position="365"/>
        <end position="461"/>
    </location>
</feature>
<evidence type="ECO:0000259" key="10">
    <source>
        <dbReference type="SMART" id="SM00387"/>
    </source>
</evidence>
<keyword evidence="6 9" id="KW-1133">Transmembrane helix</keyword>
<comment type="subcellular location">
    <subcellularLocation>
        <location evidence="1">Cell membrane</location>
        <topology evidence="1">Multi-pass membrane protein</topology>
    </subcellularLocation>
</comment>